<dbReference type="Proteomes" id="UP000596660">
    <property type="component" value="Unplaced"/>
</dbReference>
<dbReference type="SUPFAM" id="SSF52047">
    <property type="entry name" value="RNI-like"/>
    <property type="match status" value="1"/>
</dbReference>
<dbReference type="PANTHER" id="PTHR11439:SF467">
    <property type="entry name" value="INTEGRASE CATALYTIC DOMAIN-CONTAINING PROTEIN"/>
    <property type="match status" value="1"/>
</dbReference>
<proteinExistence type="predicted"/>
<dbReference type="Gramene" id="AUR62043663-RA">
    <property type="protein sequence ID" value="AUR62043663-RA:cds"/>
    <property type="gene ID" value="AUR62043663"/>
</dbReference>
<feature type="coiled-coil region" evidence="1">
    <location>
        <begin position="424"/>
        <end position="553"/>
    </location>
</feature>
<reference evidence="2" key="1">
    <citation type="journal article" date="2017" name="Nature">
        <title>The genome of Chenopodium quinoa.</title>
        <authorList>
            <person name="Jarvis D.E."/>
            <person name="Ho Y.S."/>
            <person name="Lightfoot D.J."/>
            <person name="Schmoeckel S.M."/>
            <person name="Li B."/>
            <person name="Borm T.J.A."/>
            <person name="Ohyanagi H."/>
            <person name="Mineta K."/>
            <person name="Michell C.T."/>
            <person name="Saber N."/>
            <person name="Kharbatia N.M."/>
            <person name="Rupper R.R."/>
            <person name="Sharp A.R."/>
            <person name="Dally N."/>
            <person name="Boughton B.A."/>
            <person name="Woo Y.H."/>
            <person name="Gao G."/>
            <person name="Schijlen E.G.W.M."/>
            <person name="Guo X."/>
            <person name="Momin A.A."/>
            <person name="Negrao S."/>
            <person name="Al-Babili S."/>
            <person name="Gehring C."/>
            <person name="Roessner U."/>
            <person name="Jung C."/>
            <person name="Murphy K."/>
            <person name="Arold S.T."/>
            <person name="Gojobori T."/>
            <person name="van der Linden C.G."/>
            <person name="van Loo E.N."/>
            <person name="Jellen E.N."/>
            <person name="Maughan P.J."/>
            <person name="Tester M."/>
        </authorList>
    </citation>
    <scope>NUCLEOTIDE SEQUENCE [LARGE SCALE GENOMIC DNA]</scope>
    <source>
        <strain evidence="2">cv. PI 614886</strain>
    </source>
</reference>
<keyword evidence="1" id="KW-0175">Coiled coil</keyword>
<protein>
    <submittedName>
        <fullName evidence="2">Uncharacterized protein</fullName>
    </submittedName>
</protein>
<sequence>MINCKLADTPMIMNHGLQIIEGLESVNQTQYQRLVGKLIYLSHTRPDLAYAVGVVSRFMYKPQKQHLKAVYRILRYLKKTPGRGVLYENHGHLDLHAFTDADLGGDRDSRKSTSGYFTLVGGNLVSWKSKRQKKVSMSSAEAEFRGIAKGITEVLWLGKLLSELGYTPKKSCKLYCDNMAAIRISENPVQHDRTKHVEIDRHFIKDNLEAKLKIRFQEGRDKHVLTAGASFIEAMKLDELLLEWPSSRRIPAADTASLTNVIIESSSSLRRLKLRGCHSLKDVSPSLENFHALEELEIDGCEELNWEDLRDINEGSSGDSAGAAWQGLKSLRSLTLTNISKPEPLPRGLGCYRGLKELFLLWLYNMIVLPESIGCLSQLDRLVIRYCPKLNKIPECFPNLKSFNISLRLKSAQSYREDEKTSEASSKDEELKQMQKSVDKLTMEKKMWEVEKQKLMKQVSEEKQKLKEQVTMEKKMWEEEKQKLEEQVTTEKKMWEEEKLSLTEQVEEARARIELYSYEMIYHKKLSKLEEQVKNMEEERQELMKKNLVVEEYKVYEQNVGEEFKVYQQNWECERYSLKSQIDHLFNVIAKYEELNNRQQYMISLLSAVTDQYRHNAANQSTEETSYMSPDY</sequence>
<evidence type="ECO:0000313" key="3">
    <source>
        <dbReference type="Proteomes" id="UP000596660"/>
    </source>
</evidence>
<dbReference type="AlphaFoldDB" id="A0A803NC49"/>
<accession>A0A803NC49</accession>
<reference evidence="2" key="2">
    <citation type="submission" date="2021-03" db="UniProtKB">
        <authorList>
            <consortium name="EnsemblPlants"/>
        </authorList>
    </citation>
    <scope>IDENTIFICATION</scope>
</reference>
<name>A0A803NC49_CHEQI</name>
<keyword evidence="3" id="KW-1185">Reference proteome</keyword>
<dbReference type="Gene3D" id="3.80.10.10">
    <property type="entry name" value="Ribonuclease Inhibitor"/>
    <property type="match status" value="2"/>
</dbReference>
<dbReference type="SUPFAM" id="SSF56672">
    <property type="entry name" value="DNA/RNA polymerases"/>
    <property type="match status" value="1"/>
</dbReference>
<evidence type="ECO:0000313" key="2">
    <source>
        <dbReference type="EnsemblPlants" id="AUR62043663-RA:cds"/>
    </source>
</evidence>
<dbReference type="InterPro" id="IPR032675">
    <property type="entry name" value="LRR_dom_sf"/>
</dbReference>
<dbReference type="EnsemblPlants" id="AUR62043663-RA">
    <property type="protein sequence ID" value="AUR62043663-RA:cds"/>
    <property type="gene ID" value="AUR62043663"/>
</dbReference>
<dbReference type="PANTHER" id="PTHR11439">
    <property type="entry name" value="GAG-POL-RELATED RETROTRANSPOSON"/>
    <property type="match status" value="1"/>
</dbReference>
<evidence type="ECO:0000256" key="1">
    <source>
        <dbReference type="SAM" id="Coils"/>
    </source>
</evidence>
<dbReference type="CDD" id="cd09272">
    <property type="entry name" value="RNase_HI_RT_Ty1"/>
    <property type="match status" value="1"/>
</dbReference>
<dbReference type="InterPro" id="IPR043502">
    <property type="entry name" value="DNA/RNA_pol_sf"/>
</dbReference>
<organism evidence="2 3">
    <name type="scientific">Chenopodium quinoa</name>
    <name type="common">Quinoa</name>
    <dbReference type="NCBI Taxonomy" id="63459"/>
    <lineage>
        <taxon>Eukaryota</taxon>
        <taxon>Viridiplantae</taxon>
        <taxon>Streptophyta</taxon>
        <taxon>Embryophyta</taxon>
        <taxon>Tracheophyta</taxon>
        <taxon>Spermatophyta</taxon>
        <taxon>Magnoliopsida</taxon>
        <taxon>eudicotyledons</taxon>
        <taxon>Gunneridae</taxon>
        <taxon>Pentapetalae</taxon>
        <taxon>Caryophyllales</taxon>
        <taxon>Chenopodiaceae</taxon>
        <taxon>Chenopodioideae</taxon>
        <taxon>Atripliceae</taxon>
        <taxon>Chenopodium</taxon>
    </lineage>
</organism>